<organism evidence="4 5">
    <name type="scientific">Cronartium quercuum f. sp. fusiforme G11</name>
    <dbReference type="NCBI Taxonomy" id="708437"/>
    <lineage>
        <taxon>Eukaryota</taxon>
        <taxon>Fungi</taxon>
        <taxon>Dikarya</taxon>
        <taxon>Basidiomycota</taxon>
        <taxon>Pucciniomycotina</taxon>
        <taxon>Pucciniomycetes</taxon>
        <taxon>Pucciniales</taxon>
        <taxon>Coleosporiaceae</taxon>
        <taxon>Cronartium</taxon>
    </lineage>
</organism>
<dbReference type="GO" id="GO:0030488">
    <property type="term" value="P:tRNA methylation"/>
    <property type="evidence" value="ECO:0007669"/>
    <property type="project" value="TreeGrafter"/>
</dbReference>
<dbReference type="Proteomes" id="UP000886653">
    <property type="component" value="Unassembled WGS sequence"/>
</dbReference>
<reference evidence="4" key="1">
    <citation type="submission" date="2013-11" db="EMBL/GenBank/DDBJ databases">
        <title>Genome sequence of the fusiform rust pathogen reveals effectors for host alternation and coevolution with pine.</title>
        <authorList>
            <consortium name="DOE Joint Genome Institute"/>
            <person name="Smith K."/>
            <person name="Pendleton A."/>
            <person name="Kubisiak T."/>
            <person name="Anderson C."/>
            <person name="Salamov A."/>
            <person name="Aerts A."/>
            <person name="Riley R."/>
            <person name="Clum A."/>
            <person name="Lindquist E."/>
            <person name="Ence D."/>
            <person name="Campbell M."/>
            <person name="Kronenberg Z."/>
            <person name="Feau N."/>
            <person name="Dhillon B."/>
            <person name="Hamelin R."/>
            <person name="Burleigh J."/>
            <person name="Smith J."/>
            <person name="Yandell M."/>
            <person name="Nelson C."/>
            <person name="Grigoriev I."/>
            <person name="Davis J."/>
        </authorList>
    </citation>
    <scope>NUCLEOTIDE SEQUENCE</scope>
    <source>
        <strain evidence="4">G11</strain>
    </source>
</reference>
<name>A0A9P6NH42_9BASI</name>
<keyword evidence="1" id="KW-0808">Transferase</keyword>
<evidence type="ECO:0000259" key="3">
    <source>
        <dbReference type="Pfam" id="PF02475"/>
    </source>
</evidence>
<dbReference type="Pfam" id="PF02475">
    <property type="entry name" value="TRM5-TYW2_MTfase"/>
    <property type="match status" value="1"/>
</dbReference>
<evidence type="ECO:0000313" key="4">
    <source>
        <dbReference type="EMBL" id="KAG0145482.1"/>
    </source>
</evidence>
<dbReference type="EMBL" id="MU167275">
    <property type="protein sequence ID" value="KAG0145482.1"/>
    <property type="molecule type" value="Genomic_DNA"/>
</dbReference>
<keyword evidence="5" id="KW-1185">Reference proteome</keyword>
<dbReference type="InterPro" id="IPR056743">
    <property type="entry name" value="TRM5-TYW2-like_MTfase"/>
</dbReference>
<dbReference type="PANTHER" id="PTHR23245">
    <property type="entry name" value="TRNA METHYLTRANSFERASE"/>
    <property type="match status" value="1"/>
</dbReference>
<accession>A0A9P6NH42</accession>
<dbReference type="PANTHER" id="PTHR23245:SF25">
    <property type="entry name" value="TRNA WYBUTOSINE-SYNTHESIZING PROTEIN 2 HOMOLOG"/>
    <property type="match status" value="1"/>
</dbReference>
<dbReference type="SUPFAM" id="SSF53335">
    <property type="entry name" value="S-adenosyl-L-methionine-dependent methyltransferases"/>
    <property type="match status" value="1"/>
</dbReference>
<evidence type="ECO:0000256" key="2">
    <source>
        <dbReference type="ARBA" id="ARBA00022691"/>
    </source>
</evidence>
<gene>
    <name evidence="4" type="ORF">CROQUDRAFT_658528</name>
</gene>
<protein>
    <recommendedName>
        <fullName evidence="3">TRM5/TYW2-like methyltransferase domain-containing protein</fullName>
    </recommendedName>
</protein>
<dbReference type="AlphaFoldDB" id="A0A9P6NH42"/>
<evidence type="ECO:0000313" key="5">
    <source>
        <dbReference type="Proteomes" id="UP000886653"/>
    </source>
</evidence>
<evidence type="ECO:0000256" key="1">
    <source>
        <dbReference type="ARBA" id="ARBA00022679"/>
    </source>
</evidence>
<dbReference type="InterPro" id="IPR029063">
    <property type="entry name" value="SAM-dependent_MTases_sf"/>
</dbReference>
<dbReference type="GO" id="GO:0005737">
    <property type="term" value="C:cytoplasm"/>
    <property type="evidence" value="ECO:0007669"/>
    <property type="project" value="TreeGrafter"/>
</dbReference>
<dbReference type="OrthoDB" id="2387925at2759"/>
<sequence length="440" mass="50560">MTTTDLNVYRLHAVCLPQSVHSLKKVLKEVNLYDRLQPIKTSDPVIQIPTTLTNTSPTITQVLLPLDHPLIPTLSIAQAPLYRSSLLGYQWLPDPIENPIRLKHLPASPLLRALQKQFGRQIPNCILNDLPSWEAYDDFILFQPDAFSSLNWNKVLLKESDFNSLFTTISKEFNCHHIARKGRIEREDPIRKPRIEILYGDFGINNEEEEEEIFNKVFWTSTKFHTNKGIIKYIWSPTNTMYCKGNSIEKRRIVNLNNVKNKIIVDFFSGIGFFSFAYLMNEAKRVISCDISKWAIEGLRRGSIANGFSTYTFEKGNEEINSKQKNEARLWIVPYSNKEAIKIYKGLADHVNLGLLPNCMEFLSNALIALNPMGGWLHVHGEVRRNEETNWSNQILKQIKLIDQNNNREINLDGLFKVKSMGPVLIHWVAMVRIGNPSSI</sequence>
<comment type="caution">
    <text evidence="4">The sequence shown here is derived from an EMBL/GenBank/DDBJ whole genome shotgun (WGS) entry which is preliminary data.</text>
</comment>
<keyword evidence="2" id="KW-0949">S-adenosyl-L-methionine</keyword>
<dbReference type="Gene3D" id="3.40.50.150">
    <property type="entry name" value="Vaccinia Virus protein VP39"/>
    <property type="match status" value="1"/>
</dbReference>
<dbReference type="GO" id="GO:0008175">
    <property type="term" value="F:tRNA methyltransferase activity"/>
    <property type="evidence" value="ECO:0007669"/>
    <property type="project" value="TreeGrafter"/>
</dbReference>
<proteinExistence type="predicted"/>
<dbReference type="GO" id="GO:0031591">
    <property type="term" value="P:wybutosine biosynthetic process"/>
    <property type="evidence" value="ECO:0007669"/>
    <property type="project" value="TreeGrafter"/>
</dbReference>
<feature type="domain" description="TRM5/TYW2-like methyltransferase" evidence="3">
    <location>
        <begin position="232"/>
        <end position="302"/>
    </location>
</feature>